<gene>
    <name evidence="2" type="ORF">CTM94_00665</name>
</gene>
<protein>
    <recommendedName>
        <fullName evidence="4">KfrA N-terminal DNA-binding domain-containing protein</fullName>
    </recommendedName>
</protein>
<comment type="caution">
    <text evidence="2">The sequence shown here is derived from an EMBL/GenBank/DDBJ whole genome shotgun (WGS) entry which is preliminary data.</text>
</comment>
<dbReference type="EMBL" id="PYOI01000001">
    <property type="protein sequence ID" value="PSV86354.1"/>
    <property type="molecule type" value="Genomic_DNA"/>
</dbReference>
<keyword evidence="3" id="KW-1185">Reference proteome</keyword>
<organism evidence="2 3">
    <name type="scientific">Photobacterium leiognathi</name>
    <dbReference type="NCBI Taxonomy" id="553611"/>
    <lineage>
        <taxon>Bacteria</taxon>
        <taxon>Pseudomonadati</taxon>
        <taxon>Pseudomonadota</taxon>
        <taxon>Gammaproteobacteria</taxon>
        <taxon>Vibrionales</taxon>
        <taxon>Vibrionaceae</taxon>
        <taxon>Photobacterium</taxon>
    </lineage>
</organism>
<evidence type="ECO:0000256" key="1">
    <source>
        <dbReference type="SAM" id="Coils"/>
    </source>
</evidence>
<name>A0ABX5GKY8_PHOLE</name>
<accession>A0ABX5GKY8</accession>
<evidence type="ECO:0000313" key="3">
    <source>
        <dbReference type="Proteomes" id="UP000241566"/>
    </source>
</evidence>
<evidence type="ECO:0000313" key="2">
    <source>
        <dbReference type="EMBL" id="PSV86354.1"/>
    </source>
</evidence>
<evidence type="ECO:0008006" key="4">
    <source>
        <dbReference type="Google" id="ProtNLM"/>
    </source>
</evidence>
<dbReference type="Proteomes" id="UP000241566">
    <property type="component" value="Unassembled WGS sequence"/>
</dbReference>
<keyword evidence="1" id="KW-0175">Coiled coil</keyword>
<reference evidence="2 3" key="1">
    <citation type="submission" date="2018-01" db="EMBL/GenBank/DDBJ databases">
        <title>Whole genome sequencing of Histamine producing bacteria.</title>
        <authorList>
            <person name="Butler K."/>
        </authorList>
    </citation>
    <scope>NUCLEOTIDE SEQUENCE [LARGE SCALE GENOMIC DNA]</scope>
    <source>
        <strain evidence="2 3">ATCC 25521</strain>
    </source>
</reference>
<proteinExistence type="predicted"/>
<dbReference type="RefSeq" id="WP_045062151.1">
    <property type="nucleotide sequence ID" value="NZ_CP131599.1"/>
</dbReference>
<feature type="coiled-coil region" evidence="1">
    <location>
        <begin position="89"/>
        <end position="123"/>
    </location>
</feature>
<sequence>MSSKELTEGRLREALERLLNGTPRNVKAKGKLTLNKVNNEAKLGNSYVHKFPEFVAYAKPLIDEYNQNRDKAMTKGLDVEISGVELDQVDKLKAQLKKALELKERYRLERDNAVEARQQLEHKYSELMFHAHELQEDLNNRSNIVMHLKK</sequence>